<organism evidence="1 2">
    <name type="scientific">Saprolegnia diclina (strain VS20)</name>
    <dbReference type="NCBI Taxonomy" id="1156394"/>
    <lineage>
        <taxon>Eukaryota</taxon>
        <taxon>Sar</taxon>
        <taxon>Stramenopiles</taxon>
        <taxon>Oomycota</taxon>
        <taxon>Saprolegniomycetes</taxon>
        <taxon>Saprolegniales</taxon>
        <taxon>Saprolegniaceae</taxon>
        <taxon>Saprolegnia</taxon>
    </lineage>
</organism>
<dbReference type="Gene3D" id="1.25.40.20">
    <property type="entry name" value="Ankyrin repeat-containing domain"/>
    <property type="match status" value="1"/>
</dbReference>
<accession>T0QF86</accession>
<dbReference type="AlphaFoldDB" id="T0QF86"/>
<dbReference type="OrthoDB" id="10351382at2759"/>
<dbReference type="Proteomes" id="UP000030762">
    <property type="component" value="Unassembled WGS sequence"/>
</dbReference>
<dbReference type="InParanoid" id="T0QF86"/>
<reference evidence="1 2" key="1">
    <citation type="submission" date="2012-04" db="EMBL/GenBank/DDBJ databases">
        <title>The Genome Sequence of Saprolegnia declina VS20.</title>
        <authorList>
            <consortium name="The Broad Institute Genome Sequencing Platform"/>
            <person name="Russ C."/>
            <person name="Nusbaum C."/>
            <person name="Tyler B."/>
            <person name="van West P."/>
            <person name="Dieguez-Uribeondo J."/>
            <person name="de Bruijn I."/>
            <person name="Tripathy S."/>
            <person name="Jiang R."/>
            <person name="Young S.K."/>
            <person name="Zeng Q."/>
            <person name="Gargeya S."/>
            <person name="Fitzgerald M."/>
            <person name="Haas B."/>
            <person name="Abouelleil A."/>
            <person name="Alvarado L."/>
            <person name="Arachchi H.M."/>
            <person name="Berlin A."/>
            <person name="Chapman S.B."/>
            <person name="Goldberg J."/>
            <person name="Griggs A."/>
            <person name="Gujja S."/>
            <person name="Hansen M."/>
            <person name="Howarth C."/>
            <person name="Imamovic A."/>
            <person name="Larimer J."/>
            <person name="McCowen C."/>
            <person name="Montmayeur A."/>
            <person name="Murphy C."/>
            <person name="Neiman D."/>
            <person name="Pearson M."/>
            <person name="Priest M."/>
            <person name="Roberts A."/>
            <person name="Saif S."/>
            <person name="Shea T."/>
            <person name="Sisk P."/>
            <person name="Sykes S."/>
            <person name="Wortman J."/>
            <person name="Nusbaum C."/>
            <person name="Birren B."/>
        </authorList>
    </citation>
    <scope>NUCLEOTIDE SEQUENCE [LARGE SCALE GENOMIC DNA]</scope>
    <source>
        <strain evidence="1 2">VS20</strain>
    </source>
</reference>
<sequence length="270" mass="28883">MDAARAGFLLSTSHAVLCRAVETNDMDMLGFLLARGARVLSEDGGNALLLSISRGAKNVVQCFLQHMRADESINTLLAWKEDMVSPLAVAYDCNEPEIALQLLEAGASAVAGERSHSVLLYCISCLVDAETILAHVVLLLERGAGVDIHKAIDGETSAMTVAIERRLYEVVLVLVARQAEATSRPPSSYDARVYALARDCDDGGHMLSVLGLPSVSYAPVAGKTEPVQRIDYSAVDQSILDALLHAPPIHAMETLAITDDGTASDDWLLL</sequence>
<gene>
    <name evidence="1" type="ORF">SDRG_06033</name>
</gene>
<evidence type="ECO:0000313" key="2">
    <source>
        <dbReference type="Proteomes" id="UP000030762"/>
    </source>
</evidence>
<proteinExistence type="predicted"/>
<keyword evidence="2" id="KW-1185">Reference proteome</keyword>
<dbReference type="GeneID" id="19946760"/>
<protein>
    <submittedName>
        <fullName evidence="1">Uncharacterized protein</fullName>
    </submittedName>
</protein>
<dbReference type="SUPFAM" id="SSF48403">
    <property type="entry name" value="Ankyrin repeat"/>
    <property type="match status" value="1"/>
</dbReference>
<dbReference type="OMA" id="MRADESI"/>
<evidence type="ECO:0000313" key="1">
    <source>
        <dbReference type="EMBL" id="EQC36589.1"/>
    </source>
</evidence>
<dbReference type="InterPro" id="IPR036770">
    <property type="entry name" value="Ankyrin_rpt-contain_sf"/>
</dbReference>
<dbReference type="EMBL" id="JH767147">
    <property type="protein sequence ID" value="EQC36589.1"/>
    <property type="molecule type" value="Genomic_DNA"/>
</dbReference>
<dbReference type="VEuPathDB" id="FungiDB:SDRG_06033"/>
<dbReference type="STRING" id="1156394.T0QF86"/>
<dbReference type="RefSeq" id="XP_008610010.1">
    <property type="nucleotide sequence ID" value="XM_008611788.1"/>
</dbReference>
<name>T0QF86_SAPDV</name>